<evidence type="ECO:0000313" key="8">
    <source>
        <dbReference type="Proteomes" id="UP000001551"/>
    </source>
</evidence>
<evidence type="ECO:0000256" key="1">
    <source>
        <dbReference type="ARBA" id="ARBA00009809"/>
    </source>
</evidence>
<dbReference type="PROSITE" id="PS01182">
    <property type="entry name" value="GLYCOSYL_HYDROL_F35"/>
    <property type="match status" value="1"/>
</dbReference>
<dbReference type="InterPro" id="IPR001944">
    <property type="entry name" value="Glycoside_Hdrlase_35"/>
</dbReference>
<dbReference type="eggNOG" id="COG1874">
    <property type="taxonomic scope" value="Bacteria"/>
</dbReference>
<dbReference type="SUPFAM" id="SSF51445">
    <property type="entry name" value="(Trans)glycosidases"/>
    <property type="match status" value="1"/>
</dbReference>
<sequence>MIQKYMDLSHIQTESPVSLGAFGGSNGQESLAVNSRYFTRNGRPVFPIMGEFHFSRYPAAYWEESLQKIRAGGIQVVASYVIWIHHEEEQNVFEWSGSKDLNKFVRLCQKTGLRVLLRIGPWSHGECRNGGFPDWLVHAGVPLRESNPQYLAHVKRFYAQIYEQVKGLFFAEGGPIVGVQIENEYGHCGGLQGEPGIAHIKTLKQMAVEIGFVTPFYTSTGWGNGVVVEDETLPVLGGYAEAPWDQHTDERKAAREYLFTPIHRETDIGTDLSDGMSGEYAYDISRYPYLTAELGGGLEPTHHRRPIVSADDTGALVHAFLGSGANLLGYYMYHGGTNPAGKFSTLQESRATGYLNDVPEYSYDFQAPIGEYGQLHESYSRLKAYHLFLQDFGEEMALSSCCLPEDNAADAEDMDSLRYCARYGAKGGFLFLSNYQRRRHMAEKQDVNITVNTANGTYAFEHIALPDGRYVFYPFEMDLDGITLASATAQPLCRIRNSGQTTFVFFADEDTPAIFRFRAETVRPDSVGGGMCFTEKDILGLRVVPEAFAKALELTGVDGISVRLLVIRRADAYRAWKVGERGEQYLILTDAAVRQENDRLVLSSTRQRTDLFSYPAFPEKASAVFQAAGTYGDFAGGVLHFPDAMCSPFVSVQAAEKTADGAMEYTLSVKRSCGAAVDDDFLTIRFAGDRAKLFIDGAVAADWFYTGTGWVVGLKRFSTLEGRSLHLRIEPLKDTDKVFLEKKPAFENGVACMLRDIRITPEYVCRLPIAHTKP</sequence>
<keyword evidence="2 4" id="KW-0378">Hydrolase</keyword>
<dbReference type="GO" id="GO:0004565">
    <property type="term" value="F:beta-galactosidase activity"/>
    <property type="evidence" value="ECO:0007669"/>
    <property type="project" value="UniProtKB-EC"/>
</dbReference>
<evidence type="ECO:0000256" key="5">
    <source>
        <dbReference type="RuleBase" id="RU003679"/>
    </source>
</evidence>
<dbReference type="PANTHER" id="PTHR23421">
    <property type="entry name" value="BETA-GALACTOSIDASE RELATED"/>
    <property type="match status" value="1"/>
</dbReference>
<dbReference type="InterPro" id="IPR017853">
    <property type="entry name" value="GH"/>
</dbReference>
<name>E6U2N4_ETHHY</name>
<dbReference type="GO" id="GO:0005975">
    <property type="term" value="P:carbohydrate metabolic process"/>
    <property type="evidence" value="ECO:0007669"/>
    <property type="project" value="InterPro"/>
</dbReference>
<dbReference type="Gene3D" id="3.20.20.80">
    <property type="entry name" value="Glycosidases"/>
    <property type="match status" value="1"/>
</dbReference>
<dbReference type="Proteomes" id="UP000001551">
    <property type="component" value="Chromosome"/>
</dbReference>
<dbReference type="KEGG" id="eha:Ethha_0756"/>
<dbReference type="RefSeq" id="WP_013484695.1">
    <property type="nucleotide sequence ID" value="NC_014828.1"/>
</dbReference>
<dbReference type="STRING" id="663278.Ethha_0756"/>
<reference evidence="7 8" key="1">
    <citation type="submission" date="2010-12" db="EMBL/GenBank/DDBJ databases">
        <title>Complete sequence of Ethanoligenens harbinense YUAN-3.</title>
        <authorList>
            <person name="Lucas S."/>
            <person name="Copeland A."/>
            <person name="Lapidus A."/>
            <person name="Cheng J.-F."/>
            <person name="Bruce D."/>
            <person name="Goodwin L."/>
            <person name="Pitluck S."/>
            <person name="Chertkov O."/>
            <person name="Misra M."/>
            <person name="Detter J.C."/>
            <person name="Han C."/>
            <person name="Tapia R."/>
            <person name="Land M."/>
            <person name="Hauser L."/>
            <person name="Jeffries C."/>
            <person name="Kyrpides N."/>
            <person name="Ivanova N."/>
            <person name="Mikhailova N."/>
            <person name="Wang A."/>
            <person name="Mouttaki H."/>
            <person name="He Z."/>
            <person name="Zhou J."/>
            <person name="Hemme C.L."/>
            <person name="Woyke T."/>
        </authorList>
    </citation>
    <scope>NUCLEOTIDE SEQUENCE [LARGE SCALE GENOMIC DNA]</scope>
    <source>
        <strain evidence="8">DSM 18485 / JCM 12961 / CGMCC 1.5033 / YUAN-3</strain>
    </source>
</reference>
<evidence type="ECO:0000259" key="6">
    <source>
        <dbReference type="Pfam" id="PF01301"/>
    </source>
</evidence>
<keyword evidence="8" id="KW-1185">Reference proteome</keyword>
<dbReference type="PRINTS" id="PR00742">
    <property type="entry name" value="GLHYDRLASE35"/>
</dbReference>
<dbReference type="HOGENOM" id="CLU_018711_0_0_9"/>
<keyword evidence="3 4" id="KW-0326">Glycosidase</keyword>
<dbReference type="Pfam" id="PF01301">
    <property type="entry name" value="Glyco_hydro_35"/>
    <property type="match status" value="1"/>
</dbReference>
<evidence type="ECO:0000256" key="2">
    <source>
        <dbReference type="ARBA" id="ARBA00022801"/>
    </source>
</evidence>
<evidence type="ECO:0000313" key="7">
    <source>
        <dbReference type="EMBL" id="ADU26325.1"/>
    </source>
</evidence>
<feature type="domain" description="Glycoside hydrolase 35 catalytic" evidence="6">
    <location>
        <begin position="38"/>
        <end position="386"/>
    </location>
</feature>
<dbReference type="InterPro" id="IPR019801">
    <property type="entry name" value="Glyco_hydro_35_CS"/>
</dbReference>
<comment type="similarity">
    <text evidence="1 5">Belongs to the glycosyl hydrolase 35 family.</text>
</comment>
<evidence type="ECO:0000256" key="3">
    <source>
        <dbReference type="ARBA" id="ARBA00023295"/>
    </source>
</evidence>
<accession>E6U2N4</accession>
<protein>
    <recommendedName>
        <fullName evidence="4">Beta-galactosidase</fullName>
        <ecNumber evidence="4">3.2.1.23</ecNumber>
    </recommendedName>
</protein>
<comment type="catalytic activity">
    <reaction evidence="4">
        <text>Hydrolysis of terminal non-reducing beta-D-galactose residues in beta-D-galactosides.</text>
        <dbReference type="EC" id="3.2.1.23"/>
    </reaction>
</comment>
<dbReference type="EC" id="3.2.1.23" evidence="4"/>
<gene>
    <name evidence="7" type="ordered locus">Ethha_0756</name>
</gene>
<organism evidence="7 8">
    <name type="scientific">Ethanoligenens harbinense (strain DSM 18485 / JCM 12961 / CGMCC 1.5033 / YUAN-3)</name>
    <dbReference type="NCBI Taxonomy" id="663278"/>
    <lineage>
        <taxon>Bacteria</taxon>
        <taxon>Bacillati</taxon>
        <taxon>Bacillota</taxon>
        <taxon>Clostridia</taxon>
        <taxon>Eubacteriales</taxon>
        <taxon>Oscillospiraceae</taxon>
        <taxon>Ethanoligenens</taxon>
    </lineage>
</organism>
<dbReference type="EMBL" id="CP002400">
    <property type="protein sequence ID" value="ADU26325.1"/>
    <property type="molecule type" value="Genomic_DNA"/>
</dbReference>
<dbReference type="AlphaFoldDB" id="E6U2N4"/>
<evidence type="ECO:0000256" key="4">
    <source>
        <dbReference type="RuleBase" id="RU000675"/>
    </source>
</evidence>
<dbReference type="InterPro" id="IPR031330">
    <property type="entry name" value="Gly_Hdrlase_35_cat"/>
</dbReference>
<proteinExistence type="inferred from homology"/>